<dbReference type="SMART" id="SM00028">
    <property type="entry name" value="TPR"/>
    <property type="match status" value="5"/>
</dbReference>
<evidence type="ECO:0000256" key="2">
    <source>
        <dbReference type="ARBA" id="ARBA00022803"/>
    </source>
</evidence>
<dbReference type="AlphaFoldDB" id="A0A0S3QS79"/>
<dbReference type="PROSITE" id="PS50293">
    <property type="entry name" value="TPR_REGION"/>
    <property type="match status" value="1"/>
</dbReference>
<evidence type="ECO:0000313" key="6">
    <source>
        <dbReference type="EMBL" id="BAT71182.1"/>
    </source>
</evidence>
<keyword evidence="5" id="KW-0472">Membrane</keyword>
<accession>A0A0S3QS79</accession>
<keyword evidence="5" id="KW-0812">Transmembrane</keyword>
<dbReference type="EMBL" id="AP013035">
    <property type="protein sequence ID" value="BAT71182.1"/>
    <property type="molecule type" value="Genomic_DNA"/>
</dbReference>
<dbReference type="SUPFAM" id="SSF48452">
    <property type="entry name" value="TPR-like"/>
    <property type="match status" value="1"/>
</dbReference>
<dbReference type="KEGG" id="ttk:TST_0374"/>
<keyword evidence="4" id="KW-0175">Coiled coil</keyword>
<keyword evidence="2 3" id="KW-0802">TPR repeat</keyword>
<sequence>MLSLASKFLSAVGRGEGNGGKGNKWKLIGVLAFFLVLGVGIGLGFYYYFVGGFSGFKELSLVSQAVHRHVKRQVAVSSNKTVKEKAALEQQKHKVEAEKSSMAAQRKASTGIPTKVSSKKINTVRRDVNRRTRVVKHKVTKKSKVPRRSLVKYINENKISREIQLMEEATKAFREGRYGEAIQKYKLVLNLSPNSRKALLNLGVIYFQLGRYDMAEACFKRVLDKFPLDVDALNNLAVVYIREKKYSQALNLVEKCLAVDPVNKIALINKGICYWKMGNIAEALKVFFQGMKVYPREYRFYLYAGVLLYEQGDTRQSYELLKRAYDLMEDKHSEEAMFLRRVLER</sequence>
<keyword evidence="6" id="KW-0328">Glycosyltransferase</keyword>
<evidence type="ECO:0000256" key="4">
    <source>
        <dbReference type="SAM" id="Coils"/>
    </source>
</evidence>
<dbReference type="InterPro" id="IPR019734">
    <property type="entry name" value="TPR_rpt"/>
</dbReference>
<keyword evidence="5" id="KW-1133">Transmembrane helix</keyword>
<evidence type="ECO:0000256" key="5">
    <source>
        <dbReference type="SAM" id="Phobius"/>
    </source>
</evidence>
<dbReference type="Pfam" id="PF14559">
    <property type="entry name" value="TPR_19"/>
    <property type="match status" value="2"/>
</dbReference>
<dbReference type="InterPro" id="IPR011990">
    <property type="entry name" value="TPR-like_helical_dom_sf"/>
</dbReference>
<evidence type="ECO:0000313" key="7">
    <source>
        <dbReference type="Proteomes" id="UP000063234"/>
    </source>
</evidence>
<dbReference type="PANTHER" id="PTHR44943:SF8">
    <property type="entry name" value="TPR REPEAT-CONTAINING PROTEIN MJ0263"/>
    <property type="match status" value="1"/>
</dbReference>
<dbReference type="Proteomes" id="UP000063234">
    <property type="component" value="Chromosome"/>
</dbReference>
<dbReference type="PROSITE" id="PS50005">
    <property type="entry name" value="TPR"/>
    <property type="match status" value="3"/>
</dbReference>
<keyword evidence="6" id="KW-0808">Transferase</keyword>
<organism evidence="6 7">
    <name type="scientific">Thermosulfidibacter takaii (strain DSM 17441 / JCM 13301 / NBRC 103674 / ABI70S6)</name>
    <dbReference type="NCBI Taxonomy" id="1298851"/>
    <lineage>
        <taxon>Bacteria</taxon>
        <taxon>Pseudomonadati</taxon>
        <taxon>Thermosulfidibacterota</taxon>
        <taxon>Thermosulfidibacteria</taxon>
        <taxon>Thermosulfidibacterales</taxon>
        <taxon>Thermosulfidibacteraceae</taxon>
    </lineage>
</organism>
<protein>
    <submittedName>
        <fullName evidence="6">Uncharacterized protein</fullName>
    </submittedName>
</protein>
<name>A0A0S3QS79_THET7</name>
<feature type="repeat" description="TPR" evidence="3">
    <location>
        <begin position="196"/>
        <end position="229"/>
    </location>
</feature>
<feature type="repeat" description="TPR" evidence="3">
    <location>
        <begin position="264"/>
        <end position="297"/>
    </location>
</feature>
<feature type="transmembrane region" description="Helical" evidence="5">
    <location>
        <begin position="27"/>
        <end position="49"/>
    </location>
</feature>
<dbReference type="PANTHER" id="PTHR44943">
    <property type="entry name" value="CELLULOSE SYNTHASE OPERON PROTEIN C"/>
    <property type="match status" value="1"/>
</dbReference>
<dbReference type="STRING" id="1298851.TST_0374"/>
<evidence type="ECO:0000256" key="3">
    <source>
        <dbReference type="PROSITE-ProRule" id="PRU00339"/>
    </source>
</evidence>
<gene>
    <name evidence="6" type="primary">oGT</name>
    <name evidence="6" type="ORF">TST_0374</name>
</gene>
<dbReference type="InterPro" id="IPR051685">
    <property type="entry name" value="Ycf3/AcsC/BcsC/TPR_MFPF"/>
</dbReference>
<keyword evidence="7" id="KW-1185">Reference proteome</keyword>
<proteinExistence type="predicted"/>
<dbReference type="GO" id="GO:0016757">
    <property type="term" value="F:glycosyltransferase activity"/>
    <property type="evidence" value="ECO:0007669"/>
    <property type="project" value="UniProtKB-KW"/>
</dbReference>
<keyword evidence="1" id="KW-0677">Repeat</keyword>
<evidence type="ECO:0000256" key="1">
    <source>
        <dbReference type="ARBA" id="ARBA00022737"/>
    </source>
</evidence>
<reference evidence="7" key="1">
    <citation type="journal article" date="2018" name="Science">
        <title>A primordial and reversible TCA cycle in a facultatively chemolithoautotrophic thermophile.</title>
        <authorList>
            <person name="Nunoura T."/>
            <person name="Chikaraishi Y."/>
            <person name="Izaki R."/>
            <person name="Suwa T."/>
            <person name="Sato T."/>
            <person name="Harada T."/>
            <person name="Mori K."/>
            <person name="Kato Y."/>
            <person name="Miyazaki M."/>
            <person name="Shimamura S."/>
            <person name="Yanagawa K."/>
            <person name="Shuto A."/>
            <person name="Ohkouchi N."/>
            <person name="Fujita N."/>
            <person name="Takaki Y."/>
            <person name="Atomi H."/>
            <person name="Takai K."/>
        </authorList>
    </citation>
    <scope>NUCLEOTIDE SEQUENCE [LARGE SCALE GENOMIC DNA]</scope>
    <source>
        <strain evidence="7">DSM 17441 / JCM 13301 / NBRC 103674 / ABI70S6</strain>
    </source>
</reference>
<feature type="coiled-coil region" evidence="4">
    <location>
        <begin position="78"/>
        <end position="105"/>
    </location>
</feature>
<dbReference type="Gene3D" id="1.25.40.10">
    <property type="entry name" value="Tetratricopeptide repeat domain"/>
    <property type="match status" value="1"/>
</dbReference>
<feature type="repeat" description="TPR" evidence="3">
    <location>
        <begin position="230"/>
        <end position="263"/>
    </location>
</feature>